<dbReference type="InterPro" id="IPR034193">
    <property type="entry name" value="PCSK9_ProteinaseK-like"/>
</dbReference>
<evidence type="ECO:0000256" key="5">
    <source>
        <dbReference type="PROSITE-ProRule" id="PRU01240"/>
    </source>
</evidence>
<dbReference type="STRING" id="1349785.GCA_000509405_00958"/>
<dbReference type="InterPro" id="IPR010259">
    <property type="entry name" value="S8pro/Inhibitor_I9"/>
</dbReference>
<dbReference type="GO" id="GO:0004252">
    <property type="term" value="F:serine-type endopeptidase activity"/>
    <property type="evidence" value="ECO:0007669"/>
    <property type="project" value="UniProtKB-UniRule"/>
</dbReference>
<evidence type="ECO:0000259" key="8">
    <source>
        <dbReference type="Pfam" id="PF05922"/>
    </source>
</evidence>
<dbReference type="Gene3D" id="3.40.50.200">
    <property type="entry name" value="Peptidase S8/S53 domain"/>
    <property type="match status" value="1"/>
</dbReference>
<feature type="active site" description="Charge relay system" evidence="5">
    <location>
        <position position="376"/>
    </location>
</feature>
<dbReference type="CDD" id="cd04077">
    <property type="entry name" value="Peptidases_S8_PCSK9_ProteinaseK_like"/>
    <property type="match status" value="1"/>
</dbReference>
<dbReference type="Pfam" id="PF05922">
    <property type="entry name" value="Inhibitor_I9"/>
    <property type="match status" value="1"/>
</dbReference>
<dbReference type="Pfam" id="PF00082">
    <property type="entry name" value="Peptidase_S8"/>
    <property type="match status" value="1"/>
</dbReference>
<dbReference type="InterPro" id="IPR023828">
    <property type="entry name" value="Peptidase_S8_Ser-AS"/>
</dbReference>
<dbReference type="Gene3D" id="3.30.70.80">
    <property type="entry name" value="Peptidase S8 propeptide/proteinase inhibitor I9"/>
    <property type="match status" value="1"/>
</dbReference>
<dbReference type="InterPro" id="IPR036852">
    <property type="entry name" value="Peptidase_S8/S53_dom_sf"/>
</dbReference>
<dbReference type="SUPFAM" id="SSF54897">
    <property type="entry name" value="Protease propeptides/inhibitors"/>
    <property type="match status" value="1"/>
</dbReference>
<dbReference type="InterPro" id="IPR015500">
    <property type="entry name" value="Peptidase_S8_subtilisin-rel"/>
</dbReference>
<feature type="domain" description="Inhibitor I9" evidence="8">
    <location>
        <begin position="89"/>
        <end position="142"/>
    </location>
</feature>
<proteinExistence type="inferred from homology"/>
<dbReference type="GO" id="GO:0006508">
    <property type="term" value="P:proteolysis"/>
    <property type="evidence" value="ECO:0007669"/>
    <property type="project" value="UniProtKB-KW"/>
</dbReference>
<feature type="active site" description="Charge relay system" evidence="5">
    <location>
        <position position="219"/>
    </location>
</feature>
<feature type="active site" description="Charge relay system" evidence="5">
    <location>
        <position position="183"/>
    </location>
</feature>
<dbReference type="AlphaFoldDB" id="A0A2H1E5J6"/>
<dbReference type="InterPro" id="IPR000209">
    <property type="entry name" value="Peptidase_S8/S53_dom"/>
</dbReference>
<comment type="similarity">
    <text evidence="1 5">Belongs to the peptidase S8 family.</text>
</comment>
<feature type="domain" description="Peptidase S8/S53" evidence="7">
    <location>
        <begin position="181"/>
        <end position="386"/>
    </location>
</feature>
<dbReference type="PROSITE" id="PS00137">
    <property type="entry name" value="SUBTILASE_HIS"/>
    <property type="match status" value="1"/>
</dbReference>
<dbReference type="PROSITE" id="PS51892">
    <property type="entry name" value="SUBTILASE"/>
    <property type="match status" value="1"/>
</dbReference>
<dbReference type="InterPro" id="IPR022398">
    <property type="entry name" value="Peptidase_S8_His-AS"/>
</dbReference>
<protein>
    <submittedName>
        <fullName evidence="9">Serine protease, subtilase family</fullName>
        <ecNumber evidence="9">3.4.21.-</ecNumber>
    </submittedName>
</protein>
<dbReference type="PROSITE" id="PS00138">
    <property type="entry name" value="SUBTILASE_SER"/>
    <property type="match status" value="1"/>
</dbReference>
<evidence type="ECO:0000313" key="9">
    <source>
        <dbReference type="EMBL" id="SFZ80018.1"/>
    </source>
</evidence>
<feature type="chain" id="PRO_5013776158" evidence="6">
    <location>
        <begin position="21"/>
        <end position="411"/>
    </location>
</feature>
<dbReference type="KEGG" id="tmar:MARIT_0097"/>
<evidence type="ECO:0000256" key="3">
    <source>
        <dbReference type="ARBA" id="ARBA00022801"/>
    </source>
</evidence>
<dbReference type="EMBL" id="LT634361">
    <property type="protein sequence ID" value="SFZ80018.1"/>
    <property type="molecule type" value="Genomic_DNA"/>
</dbReference>
<evidence type="ECO:0000256" key="1">
    <source>
        <dbReference type="ARBA" id="ARBA00011073"/>
    </source>
</evidence>
<keyword evidence="10" id="KW-1185">Reference proteome</keyword>
<dbReference type="PANTHER" id="PTHR43806:SF11">
    <property type="entry name" value="CEREVISIN-RELATED"/>
    <property type="match status" value="1"/>
</dbReference>
<evidence type="ECO:0000256" key="6">
    <source>
        <dbReference type="SAM" id="SignalP"/>
    </source>
</evidence>
<evidence type="ECO:0000259" key="7">
    <source>
        <dbReference type="Pfam" id="PF00082"/>
    </source>
</evidence>
<dbReference type="Proteomes" id="UP000231564">
    <property type="component" value="Chromosome MARIT"/>
</dbReference>
<reference evidence="9 10" key="1">
    <citation type="submission" date="2016-11" db="EMBL/GenBank/DDBJ databases">
        <authorList>
            <person name="Jaros S."/>
            <person name="Januszkiewicz K."/>
            <person name="Wedrychowicz H."/>
        </authorList>
    </citation>
    <scope>NUCLEOTIDE SEQUENCE [LARGE SCALE GENOMIC DNA]</scope>
    <source>
        <strain evidence="9">NCIMB 2154T</strain>
    </source>
</reference>
<dbReference type="PROSITE" id="PS51257">
    <property type="entry name" value="PROKAR_LIPOPROTEIN"/>
    <property type="match status" value="1"/>
</dbReference>
<evidence type="ECO:0000256" key="2">
    <source>
        <dbReference type="ARBA" id="ARBA00022670"/>
    </source>
</evidence>
<dbReference type="SUPFAM" id="SSF52743">
    <property type="entry name" value="Subtilisin-like"/>
    <property type="match status" value="1"/>
</dbReference>
<dbReference type="PRINTS" id="PR00723">
    <property type="entry name" value="SUBTILISIN"/>
</dbReference>
<feature type="signal peptide" evidence="6">
    <location>
        <begin position="1"/>
        <end position="20"/>
    </location>
</feature>
<gene>
    <name evidence="9" type="ORF">MARIT_0097</name>
</gene>
<dbReference type="GO" id="GO:0005615">
    <property type="term" value="C:extracellular space"/>
    <property type="evidence" value="ECO:0007669"/>
    <property type="project" value="TreeGrafter"/>
</dbReference>
<evidence type="ECO:0000313" key="10">
    <source>
        <dbReference type="Proteomes" id="UP000231564"/>
    </source>
</evidence>
<dbReference type="RefSeq" id="WP_174683261.1">
    <property type="nucleotide sequence ID" value="NZ_CP138495.1"/>
</dbReference>
<keyword evidence="3 5" id="KW-0378">Hydrolase</keyword>
<keyword evidence="2 5" id="KW-0645">Protease</keyword>
<accession>A0A2H1E5J6</accession>
<dbReference type="InterPro" id="IPR037045">
    <property type="entry name" value="S8pro/Inhibitor_I9_sf"/>
</dbReference>
<name>A0A2H1E5J6_9FLAO</name>
<dbReference type="InterPro" id="IPR050131">
    <property type="entry name" value="Peptidase_S8_subtilisin-like"/>
</dbReference>
<keyword evidence="6" id="KW-0732">Signal</keyword>
<sequence>MKKKYAFRPFLLGILAVAMTGCQDESLNTNVVSEKSLIEVENITFKNSQVIEGRYVIRYKTSGKGARKQKLPKIKSLQEYKVQTDGLKKEASDNFQLKQEVIKATYGHAFQGFVADLTKKQLQQLRKDPRIASIEQDFTFKIAPFKGKPGGGGGNSPAQQIPYGTTRVSGGKSASQNTAWVLDTGVDLDHEDLNVDTSRSVSFIAKGREAKNADDGNGHGTHVAGTIAAKDNAVGSVGVAPGNLIVAIKVLDSRGSGTNSGVISGVDYVAANANNGDVANMSLGGGISSALDNAIVNAASKGIKFVLAAGNESQDANNVSPARVNGNNIYTISAMDRNDNWASYSNYGSPVDFCAPGSAIYSTWKDGGYNTISGTSMATPHAAGVLLFGTPSTSGTVNGDPDGNPDPIISL</sequence>
<dbReference type="EC" id="3.4.21.-" evidence="9"/>
<dbReference type="PANTHER" id="PTHR43806">
    <property type="entry name" value="PEPTIDASE S8"/>
    <property type="match status" value="1"/>
</dbReference>
<evidence type="ECO:0000256" key="4">
    <source>
        <dbReference type="ARBA" id="ARBA00022825"/>
    </source>
</evidence>
<keyword evidence="4 5" id="KW-0720">Serine protease</keyword>
<organism evidence="9 10">
    <name type="scientific">Tenacibaculum maritimum NCIMB 2154</name>
    <dbReference type="NCBI Taxonomy" id="1349785"/>
    <lineage>
        <taxon>Bacteria</taxon>
        <taxon>Pseudomonadati</taxon>
        <taxon>Bacteroidota</taxon>
        <taxon>Flavobacteriia</taxon>
        <taxon>Flavobacteriales</taxon>
        <taxon>Flavobacteriaceae</taxon>
        <taxon>Tenacibaculum</taxon>
    </lineage>
</organism>
<dbReference type="GeneID" id="47721706"/>